<keyword evidence="1" id="KW-0812">Transmembrane</keyword>
<comment type="caution">
    <text evidence="2">The sequence shown here is derived from an EMBL/GenBank/DDBJ whole genome shotgun (WGS) entry which is preliminary data.</text>
</comment>
<dbReference type="PATRIC" id="fig|423471.3.peg.249"/>
<evidence type="ECO:0000256" key="1">
    <source>
        <dbReference type="SAM" id="Phobius"/>
    </source>
</evidence>
<keyword evidence="1" id="KW-1133">Transmembrane helix</keyword>
<dbReference type="Proteomes" id="UP000003477">
    <property type="component" value="Unassembled WGS sequence"/>
</dbReference>
<dbReference type="Gene3D" id="1.20.5.340">
    <property type="match status" value="1"/>
</dbReference>
<evidence type="ECO:0000313" key="2">
    <source>
        <dbReference type="EMBL" id="EHJ15062.1"/>
    </source>
</evidence>
<reference evidence="2 3" key="1">
    <citation type="journal article" date="2011" name="Front. Microbiol.">
        <title>Two Strains of Crocosphaera watsonii with Highly Conserved Genomes are Distinguished by Strain-Specific Features.</title>
        <authorList>
            <person name="Bench S.R."/>
            <person name="Ilikchyan I.N."/>
            <person name="Tripp H.J."/>
            <person name="Zehr J.P."/>
        </authorList>
    </citation>
    <scope>NUCLEOTIDE SEQUENCE [LARGE SCALE GENOMIC DNA]</scope>
    <source>
        <strain evidence="2 3">WH 0003</strain>
    </source>
</reference>
<feature type="transmembrane region" description="Helical" evidence="1">
    <location>
        <begin position="79"/>
        <end position="99"/>
    </location>
</feature>
<dbReference type="EMBL" id="AESD01000044">
    <property type="protein sequence ID" value="EHJ15062.1"/>
    <property type="molecule type" value="Genomic_DNA"/>
</dbReference>
<accession>G5IYC2</accession>
<dbReference type="AlphaFoldDB" id="G5IYC2"/>
<protein>
    <recommendedName>
        <fullName evidence="4">Phosphomannomutase</fullName>
    </recommendedName>
</protein>
<dbReference type="RefSeq" id="WP_007308934.1">
    <property type="nucleotide sequence ID" value="NZ_AESD01000044.1"/>
</dbReference>
<gene>
    <name evidence="2" type="ORF">CWATWH0003_0274</name>
</gene>
<organism evidence="2 3">
    <name type="scientific">Crocosphaera watsonii WH 0003</name>
    <dbReference type="NCBI Taxonomy" id="423471"/>
    <lineage>
        <taxon>Bacteria</taxon>
        <taxon>Bacillati</taxon>
        <taxon>Cyanobacteriota</taxon>
        <taxon>Cyanophyceae</taxon>
        <taxon>Oscillatoriophycideae</taxon>
        <taxon>Chroococcales</taxon>
        <taxon>Aphanothecaceae</taxon>
        <taxon>Crocosphaera</taxon>
    </lineage>
</organism>
<name>G5IYC2_CROWT</name>
<proteinExistence type="predicted"/>
<evidence type="ECO:0000313" key="3">
    <source>
        <dbReference type="Proteomes" id="UP000003477"/>
    </source>
</evidence>
<sequence length="103" mass="11634">MNEPVTVTYSLEEMFARFEQKIDSNQKETNEKFKELNKKLETIQKDVTDLKLGQAKLTEKVEGMDNRLKTVEGTQKSQVWALIALLAGAIITAGARLFFTANP</sequence>
<dbReference type="GeneID" id="88764225"/>
<evidence type="ECO:0008006" key="4">
    <source>
        <dbReference type="Google" id="ProtNLM"/>
    </source>
</evidence>
<keyword evidence="1" id="KW-0472">Membrane</keyword>